<evidence type="ECO:0000313" key="3">
    <source>
        <dbReference type="Proteomes" id="UP001302274"/>
    </source>
</evidence>
<keyword evidence="1" id="KW-0472">Membrane</keyword>
<evidence type="ECO:0000256" key="1">
    <source>
        <dbReference type="SAM" id="Phobius"/>
    </source>
</evidence>
<feature type="transmembrane region" description="Helical" evidence="1">
    <location>
        <begin position="178"/>
        <end position="195"/>
    </location>
</feature>
<keyword evidence="1" id="KW-1133">Transmembrane helix</keyword>
<name>A0ABU5VVC3_9BACT</name>
<dbReference type="EMBL" id="JAYGJQ010000001">
    <property type="protein sequence ID" value="MEA9355575.1"/>
    <property type="molecule type" value="Genomic_DNA"/>
</dbReference>
<keyword evidence="1" id="KW-0812">Transmembrane</keyword>
<sequence length="288" mass="33620">MKANIIGYYNTVRDFLQSNLGKQMILYFAFYVILWGFHLILISLISFFHLLLEHNIRTIGDWISDRGWGLIIISKVAVFYLATLFVNLKTKKIFSLKSYFRNSIQAPRIEVIVTLLFLVIALLGLGEIKFNRTMIVEIDRLLLSIIGSFVFFAVDYVLLVILDVFYPVREDSLRLKRMILLPLFFYFFTAATFVYEQTITLKLYAFFVLLVYSGEWRRKNWTLPAVFLIAFIVPAFSLLGLDPVWGEIYSPMAASKKISTASVFILVFFAIGYLQYTLRKKPEYIYRD</sequence>
<feature type="transmembrane region" description="Helical" evidence="1">
    <location>
        <begin position="109"/>
        <end position="130"/>
    </location>
</feature>
<feature type="transmembrane region" description="Helical" evidence="1">
    <location>
        <begin position="223"/>
        <end position="241"/>
    </location>
</feature>
<feature type="transmembrane region" description="Helical" evidence="1">
    <location>
        <begin position="261"/>
        <end position="278"/>
    </location>
</feature>
<feature type="transmembrane region" description="Helical" evidence="1">
    <location>
        <begin position="68"/>
        <end position="88"/>
    </location>
</feature>
<feature type="transmembrane region" description="Helical" evidence="1">
    <location>
        <begin position="25"/>
        <end position="48"/>
    </location>
</feature>
<feature type="transmembrane region" description="Helical" evidence="1">
    <location>
        <begin position="201"/>
        <end position="216"/>
    </location>
</feature>
<feature type="transmembrane region" description="Helical" evidence="1">
    <location>
        <begin position="142"/>
        <end position="166"/>
    </location>
</feature>
<organism evidence="2 3">
    <name type="scientific">Bacteriovorax antarcticus</name>
    <dbReference type="NCBI Taxonomy" id="3088717"/>
    <lineage>
        <taxon>Bacteria</taxon>
        <taxon>Pseudomonadati</taxon>
        <taxon>Bdellovibrionota</taxon>
        <taxon>Bacteriovoracia</taxon>
        <taxon>Bacteriovoracales</taxon>
        <taxon>Bacteriovoracaceae</taxon>
        <taxon>Bacteriovorax</taxon>
    </lineage>
</organism>
<gene>
    <name evidence="2" type="ORF">SHI21_05165</name>
</gene>
<dbReference type="RefSeq" id="WP_323575171.1">
    <property type="nucleotide sequence ID" value="NZ_JAYGJQ010000001.1"/>
</dbReference>
<evidence type="ECO:0000313" key="2">
    <source>
        <dbReference type="EMBL" id="MEA9355575.1"/>
    </source>
</evidence>
<protein>
    <submittedName>
        <fullName evidence="2">Uncharacterized protein</fullName>
    </submittedName>
</protein>
<comment type="caution">
    <text evidence="2">The sequence shown here is derived from an EMBL/GenBank/DDBJ whole genome shotgun (WGS) entry which is preliminary data.</text>
</comment>
<accession>A0ABU5VVC3</accession>
<dbReference type="Proteomes" id="UP001302274">
    <property type="component" value="Unassembled WGS sequence"/>
</dbReference>
<reference evidence="2 3" key="1">
    <citation type="submission" date="2023-11" db="EMBL/GenBank/DDBJ databases">
        <title>A Novel Polar Bacteriovorax (B. antarcticus) Isolated from the Biocrust in Antarctica.</title>
        <authorList>
            <person name="Mun W."/>
            <person name="Choi S.Y."/>
            <person name="Mitchell R.J."/>
        </authorList>
    </citation>
    <scope>NUCLEOTIDE SEQUENCE [LARGE SCALE GENOMIC DNA]</scope>
    <source>
        <strain evidence="2 3">PP10</strain>
    </source>
</reference>
<keyword evidence="3" id="KW-1185">Reference proteome</keyword>
<proteinExistence type="predicted"/>